<protein>
    <submittedName>
        <fullName evidence="2">Uncharacterized protein</fullName>
    </submittedName>
</protein>
<feature type="transmembrane region" description="Helical" evidence="1">
    <location>
        <begin position="55"/>
        <end position="76"/>
    </location>
</feature>
<evidence type="ECO:0000313" key="2">
    <source>
        <dbReference type="EMBL" id="GLZ78215.1"/>
    </source>
</evidence>
<evidence type="ECO:0000313" key="3">
    <source>
        <dbReference type="Proteomes" id="UP001165079"/>
    </source>
</evidence>
<keyword evidence="1" id="KW-0812">Transmembrane</keyword>
<proteinExistence type="predicted"/>
<gene>
    <name evidence="2" type="ORF">Afil01_30220</name>
</gene>
<organism evidence="2 3">
    <name type="scientific">Actinorhabdospora filicis</name>
    <dbReference type="NCBI Taxonomy" id="1785913"/>
    <lineage>
        <taxon>Bacteria</taxon>
        <taxon>Bacillati</taxon>
        <taxon>Actinomycetota</taxon>
        <taxon>Actinomycetes</taxon>
        <taxon>Micromonosporales</taxon>
        <taxon>Micromonosporaceae</taxon>
        <taxon>Actinorhabdospora</taxon>
    </lineage>
</organism>
<name>A0A9W6WB04_9ACTN</name>
<dbReference type="AlphaFoldDB" id="A0A9W6WB04"/>
<comment type="caution">
    <text evidence="2">The sequence shown here is derived from an EMBL/GenBank/DDBJ whole genome shotgun (WGS) entry which is preliminary data.</text>
</comment>
<accession>A0A9W6WB04</accession>
<keyword evidence="1" id="KW-1133">Transmembrane helix</keyword>
<dbReference type="EMBL" id="BSTX01000002">
    <property type="protein sequence ID" value="GLZ78215.1"/>
    <property type="molecule type" value="Genomic_DNA"/>
</dbReference>
<dbReference type="RefSeq" id="WP_285663383.1">
    <property type="nucleotide sequence ID" value="NZ_BSTX01000002.1"/>
</dbReference>
<sequence length="149" mass="16368">MIVIVLICAVMLPLTTFQVRRVWAGRQKLFAPPGFIWFWGDGSAATAAYRRSVPALGVGFGSVCIAALGSGIWPLMGGAGKPFLAVICAIFLPVFFAAAVIGFWTIPLFNRPKMLVPPMYRDEDGIIAARRKARSAPTARDPKHEWRHR</sequence>
<reference evidence="2" key="1">
    <citation type="submission" date="2023-03" db="EMBL/GenBank/DDBJ databases">
        <title>Actinorhabdospora filicis NBRC 111898.</title>
        <authorList>
            <person name="Ichikawa N."/>
            <person name="Sato H."/>
            <person name="Tonouchi N."/>
        </authorList>
    </citation>
    <scope>NUCLEOTIDE SEQUENCE</scope>
    <source>
        <strain evidence="2">NBRC 111898</strain>
    </source>
</reference>
<dbReference type="Proteomes" id="UP001165079">
    <property type="component" value="Unassembled WGS sequence"/>
</dbReference>
<feature type="transmembrane region" description="Helical" evidence="1">
    <location>
        <begin position="83"/>
        <end position="106"/>
    </location>
</feature>
<keyword evidence="1" id="KW-0472">Membrane</keyword>
<evidence type="ECO:0000256" key="1">
    <source>
        <dbReference type="SAM" id="Phobius"/>
    </source>
</evidence>
<keyword evidence="3" id="KW-1185">Reference proteome</keyword>